<gene>
    <name evidence="9" type="primary">umuD</name>
    <name evidence="9" type="ordered locus">EbC_25470</name>
</gene>
<keyword evidence="10" id="KW-1185">Reference proteome</keyword>
<keyword evidence="5" id="KW-0234">DNA repair</keyword>
<organism evidence="10">
    <name type="scientific">Erwinia billingiae (strain Eb661)</name>
    <dbReference type="NCBI Taxonomy" id="634500"/>
    <lineage>
        <taxon>Bacteria</taxon>
        <taxon>Pseudomonadati</taxon>
        <taxon>Pseudomonadota</taxon>
        <taxon>Gammaproteobacteria</taxon>
        <taxon>Enterobacterales</taxon>
        <taxon>Erwiniaceae</taxon>
        <taxon>Erwinia</taxon>
    </lineage>
</organism>
<dbReference type="Gene3D" id="2.10.109.10">
    <property type="entry name" value="Umud Fragment, subunit A"/>
    <property type="match status" value="1"/>
</dbReference>
<evidence type="ECO:0000256" key="5">
    <source>
        <dbReference type="ARBA" id="ARBA00023204"/>
    </source>
</evidence>
<protein>
    <submittedName>
        <fullName evidence="9">DNA polymerase V, subunit D</fullName>
    </submittedName>
</protein>
<sequence>MHMHQLVVSPRPLTIPLFVERVACGFPSPAADYVESRIDLNELLVSHPSATYFIRAAGNSMIEGNINDGDMLVVDSSLKPQHGDRVIAAIDGEFTLKKLQLTPSVKLLPMNPSYAAIDIDDEAGLSVFGVVTFIIYAAR</sequence>
<dbReference type="InterPro" id="IPR050077">
    <property type="entry name" value="LexA_repressor"/>
</dbReference>
<accession>D8MTC1</accession>
<dbReference type="STRING" id="634500.EbC_25470"/>
<dbReference type="PANTHER" id="PTHR33516">
    <property type="entry name" value="LEXA REPRESSOR"/>
    <property type="match status" value="1"/>
</dbReference>
<dbReference type="KEGG" id="ebi:EbC_25470"/>
<dbReference type="InterPro" id="IPR006197">
    <property type="entry name" value="Peptidase_S24_LexA"/>
</dbReference>
<reference evidence="9 10" key="1">
    <citation type="journal article" date="2010" name="BMC Genomics">
        <title>Genome comparison of the epiphytic bacteria Erwinia billingiae and E. tasmaniensis with the pear pathogen E. pyrifoliae.</title>
        <authorList>
            <person name="Kube M."/>
            <person name="Migdoll A.M."/>
            <person name="Gehring I."/>
            <person name="Heitmann K."/>
            <person name="Mayer Y."/>
            <person name="Kuhl H."/>
            <person name="Knaust F."/>
            <person name="Geider K."/>
            <person name="Reinhardt R."/>
        </authorList>
    </citation>
    <scope>NUCLEOTIDE SEQUENCE [LARGE SCALE GENOMIC DNA]</scope>
    <source>
        <strain evidence="9 10">Eb661</strain>
    </source>
</reference>
<dbReference type="GeneID" id="90512537"/>
<dbReference type="GO" id="GO:0009432">
    <property type="term" value="P:SOS response"/>
    <property type="evidence" value="ECO:0007669"/>
    <property type="project" value="UniProtKB-KW"/>
</dbReference>
<keyword evidence="6" id="KW-0742">SOS response</keyword>
<dbReference type="InterPro" id="IPR036286">
    <property type="entry name" value="LexA/Signal_pep-like_sf"/>
</dbReference>
<evidence type="ECO:0000256" key="4">
    <source>
        <dbReference type="ARBA" id="ARBA00022813"/>
    </source>
</evidence>
<dbReference type="GO" id="GO:0006281">
    <property type="term" value="P:DNA repair"/>
    <property type="evidence" value="ECO:0007669"/>
    <property type="project" value="UniProtKB-KW"/>
</dbReference>
<dbReference type="HOGENOM" id="CLU_066192_0_0_6"/>
<name>D8MTC1_ERWBE</name>
<dbReference type="RefSeq" id="WP_013202564.1">
    <property type="nucleotide sequence ID" value="NC_014306.1"/>
</dbReference>
<keyword evidence="2" id="KW-0227">DNA damage</keyword>
<dbReference type="NCBIfam" id="NF007621">
    <property type="entry name" value="PRK10276.1"/>
    <property type="match status" value="1"/>
</dbReference>
<evidence type="ECO:0000313" key="9">
    <source>
        <dbReference type="EMBL" id="CAX60078.1"/>
    </source>
</evidence>
<dbReference type="AlphaFoldDB" id="D8MTC1"/>
<keyword evidence="3 7" id="KW-0378">Hydrolase</keyword>
<feature type="domain" description="Peptidase S24/S26A/S26B/S26C" evidence="8">
    <location>
        <begin position="16"/>
        <end position="131"/>
    </location>
</feature>
<dbReference type="InterPro" id="IPR015927">
    <property type="entry name" value="Peptidase_S24_S26A/B/C"/>
</dbReference>
<evidence type="ECO:0000256" key="6">
    <source>
        <dbReference type="ARBA" id="ARBA00023236"/>
    </source>
</evidence>
<dbReference type="CDD" id="cd06529">
    <property type="entry name" value="S24_LexA-like"/>
    <property type="match status" value="1"/>
</dbReference>
<dbReference type="InterPro" id="IPR039418">
    <property type="entry name" value="LexA-like"/>
</dbReference>
<dbReference type="MEROPS" id="S24.003"/>
<dbReference type="Pfam" id="PF00717">
    <property type="entry name" value="Peptidase_S24"/>
    <property type="match status" value="1"/>
</dbReference>
<evidence type="ECO:0000256" key="2">
    <source>
        <dbReference type="ARBA" id="ARBA00022763"/>
    </source>
</evidence>
<evidence type="ECO:0000256" key="7">
    <source>
        <dbReference type="RuleBase" id="RU003991"/>
    </source>
</evidence>
<dbReference type="Proteomes" id="UP000008793">
    <property type="component" value="Chromosome"/>
</dbReference>
<dbReference type="GO" id="GO:0003677">
    <property type="term" value="F:DNA binding"/>
    <property type="evidence" value="ECO:0007669"/>
    <property type="project" value="InterPro"/>
</dbReference>
<dbReference type="EMBL" id="FP236843">
    <property type="protein sequence ID" value="CAX60078.1"/>
    <property type="molecule type" value="Genomic_DNA"/>
</dbReference>
<evidence type="ECO:0000256" key="1">
    <source>
        <dbReference type="ARBA" id="ARBA00007484"/>
    </source>
</evidence>
<comment type="similarity">
    <text evidence="1 7">Belongs to the peptidase S24 family.</text>
</comment>
<evidence type="ECO:0000256" key="3">
    <source>
        <dbReference type="ARBA" id="ARBA00022801"/>
    </source>
</evidence>
<dbReference type="eggNOG" id="COG1974">
    <property type="taxonomic scope" value="Bacteria"/>
</dbReference>
<evidence type="ECO:0000259" key="8">
    <source>
        <dbReference type="Pfam" id="PF00717"/>
    </source>
</evidence>
<keyword evidence="4 7" id="KW-0068">Autocatalytic cleavage</keyword>
<dbReference type="GO" id="GO:0006355">
    <property type="term" value="P:regulation of DNA-templated transcription"/>
    <property type="evidence" value="ECO:0007669"/>
    <property type="project" value="InterPro"/>
</dbReference>
<proteinExistence type="inferred from homology"/>
<evidence type="ECO:0000313" key="10">
    <source>
        <dbReference type="Proteomes" id="UP000008793"/>
    </source>
</evidence>
<dbReference type="GO" id="GO:0016787">
    <property type="term" value="F:hydrolase activity"/>
    <property type="evidence" value="ECO:0007669"/>
    <property type="project" value="UniProtKB-KW"/>
</dbReference>
<dbReference type="PANTHER" id="PTHR33516:SF2">
    <property type="entry name" value="LEXA REPRESSOR-RELATED"/>
    <property type="match status" value="1"/>
</dbReference>
<dbReference type="SUPFAM" id="SSF51306">
    <property type="entry name" value="LexA/Signal peptidase"/>
    <property type="match status" value="1"/>
</dbReference>
<dbReference type="PRINTS" id="PR00726">
    <property type="entry name" value="LEXASERPTASE"/>
</dbReference>